<dbReference type="InterPro" id="IPR002912">
    <property type="entry name" value="ACT_dom"/>
</dbReference>
<evidence type="ECO:0000313" key="10">
    <source>
        <dbReference type="EMBL" id="AKJ64409.1"/>
    </source>
</evidence>
<evidence type="ECO:0000256" key="3">
    <source>
        <dbReference type="ARBA" id="ARBA00006341"/>
    </source>
</evidence>
<dbReference type="PANTHER" id="PTHR30239:SF0">
    <property type="entry name" value="ACETOLACTATE SYNTHASE SMALL SUBUNIT 1, CHLOROPLASTIC"/>
    <property type="match status" value="1"/>
</dbReference>
<dbReference type="GO" id="GO:1990610">
    <property type="term" value="F:acetolactate synthase regulator activity"/>
    <property type="evidence" value="ECO:0007669"/>
    <property type="project" value="UniProtKB-UniRule"/>
</dbReference>
<reference evidence="10 11" key="2">
    <citation type="journal article" date="2016" name="ISME J.">
        <title>Characterization of the first cultured representative of Verrucomicrobia subdivision 5 indicates the proposal of a novel phylum.</title>
        <authorList>
            <person name="Spring S."/>
            <person name="Bunk B."/>
            <person name="Sproer C."/>
            <person name="Schumann P."/>
            <person name="Rohde M."/>
            <person name="Tindall B.J."/>
            <person name="Klenk H.P."/>
        </authorList>
    </citation>
    <scope>NUCLEOTIDE SEQUENCE [LARGE SCALE GENOMIC DNA]</scope>
    <source>
        <strain evidence="10 11">L21-Fru-AB</strain>
    </source>
</reference>
<dbReference type="Pfam" id="PF22629">
    <property type="entry name" value="ACT_AHAS_ss"/>
    <property type="match status" value="1"/>
</dbReference>
<dbReference type="UniPathway" id="UPA00049">
    <property type="reaction ID" value="UER00059"/>
</dbReference>
<comment type="pathway">
    <text evidence="2 8">Amino-acid biosynthesis; L-valine biosynthesis; L-valine from pyruvate: step 1/4.</text>
</comment>
<dbReference type="CDD" id="cd04878">
    <property type="entry name" value="ACT_AHAS"/>
    <property type="match status" value="1"/>
</dbReference>
<dbReference type="STRING" id="1307763.L21SP4_01160"/>
<dbReference type="NCBIfam" id="NF008864">
    <property type="entry name" value="PRK11895.1"/>
    <property type="match status" value="1"/>
</dbReference>
<dbReference type="EC" id="2.2.1.6" evidence="8"/>
<dbReference type="Pfam" id="PF10369">
    <property type="entry name" value="ALS_ss_C"/>
    <property type="match status" value="1"/>
</dbReference>
<dbReference type="InterPro" id="IPR045865">
    <property type="entry name" value="ACT-like_dom_sf"/>
</dbReference>
<comment type="subunit">
    <text evidence="4 8">Dimer of large and small chains.</text>
</comment>
<sequence length="170" mass="18419">MKTGGANSREIHALSVYVANKPGVLARVAQVFSRRGFNIESLVVSPAMDGTFSRMTIGVSGESEVLDQLIRKVSKLVDVLHCTDHTYDDTVTKEMALIKLAVGSEDRAEALQISEHFGCKTVDLTENSMILMATGDPEKLDALVGMLSKFRMIELVNTGAVIMSRGEGET</sequence>
<dbReference type="UniPathway" id="UPA00047">
    <property type="reaction ID" value="UER00055"/>
</dbReference>
<keyword evidence="11" id="KW-1185">Reference proteome</keyword>
<evidence type="ECO:0000256" key="1">
    <source>
        <dbReference type="ARBA" id="ARBA00004974"/>
    </source>
</evidence>
<dbReference type="PROSITE" id="PS51671">
    <property type="entry name" value="ACT"/>
    <property type="match status" value="1"/>
</dbReference>
<dbReference type="OrthoDB" id="9787365at2"/>
<dbReference type="PANTHER" id="PTHR30239">
    <property type="entry name" value="ACETOLACTATE SYNTHASE SMALL SUBUNIT"/>
    <property type="match status" value="1"/>
</dbReference>
<dbReference type="Gene3D" id="3.30.70.1150">
    <property type="entry name" value="ACT-like. Chain A, domain 2"/>
    <property type="match status" value="1"/>
</dbReference>
<dbReference type="GO" id="GO:0009097">
    <property type="term" value="P:isoleucine biosynthetic process"/>
    <property type="evidence" value="ECO:0007669"/>
    <property type="project" value="UniProtKB-UniRule"/>
</dbReference>
<comment type="catalytic activity">
    <reaction evidence="7 8">
        <text>2 pyruvate + H(+) = (2S)-2-acetolactate + CO2</text>
        <dbReference type="Rhea" id="RHEA:25249"/>
        <dbReference type="ChEBI" id="CHEBI:15361"/>
        <dbReference type="ChEBI" id="CHEBI:15378"/>
        <dbReference type="ChEBI" id="CHEBI:16526"/>
        <dbReference type="ChEBI" id="CHEBI:58476"/>
        <dbReference type="EC" id="2.2.1.6"/>
    </reaction>
</comment>
<keyword evidence="6 8" id="KW-0100">Branched-chain amino acid biosynthesis</keyword>
<protein>
    <recommendedName>
        <fullName evidence="8">Acetolactate synthase small subunit</fullName>
        <shortName evidence="8">AHAS</shortName>
        <shortName evidence="8">ALS</shortName>
        <ecNumber evidence="8">2.2.1.6</ecNumber>
    </recommendedName>
    <alternativeName>
        <fullName evidence="8">Acetohydroxy-acid synthase small subunit</fullName>
    </alternativeName>
</protein>
<keyword evidence="5 8" id="KW-0028">Amino-acid biosynthesis</keyword>
<dbReference type="GO" id="GO:0005829">
    <property type="term" value="C:cytosol"/>
    <property type="evidence" value="ECO:0007669"/>
    <property type="project" value="TreeGrafter"/>
</dbReference>
<dbReference type="EMBL" id="CP010904">
    <property type="protein sequence ID" value="AKJ64409.1"/>
    <property type="molecule type" value="Genomic_DNA"/>
</dbReference>
<evidence type="ECO:0000256" key="6">
    <source>
        <dbReference type="ARBA" id="ARBA00023304"/>
    </source>
</evidence>
<dbReference type="GO" id="GO:0003984">
    <property type="term" value="F:acetolactate synthase activity"/>
    <property type="evidence" value="ECO:0007669"/>
    <property type="project" value="UniProtKB-UniRule"/>
</dbReference>
<feature type="domain" description="ACT" evidence="9">
    <location>
        <begin position="13"/>
        <end position="87"/>
    </location>
</feature>
<organism evidence="10 11">
    <name type="scientific">Kiritimatiella glycovorans</name>
    <dbReference type="NCBI Taxonomy" id="1307763"/>
    <lineage>
        <taxon>Bacteria</taxon>
        <taxon>Pseudomonadati</taxon>
        <taxon>Kiritimatiellota</taxon>
        <taxon>Kiritimatiellia</taxon>
        <taxon>Kiritimatiellales</taxon>
        <taxon>Kiritimatiellaceae</taxon>
        <taxon>Kiritimatiella</taxon>
    </lineage>
</organism>
<dbReference type="InterPro" id="IPR004789">
    <property type="entry name" value="Acetalactate_synth_ssu"/>
</dbReference>
<dbReference type="GO" id="GO:0009099">
    <property type="term" value="P:L-valine biosynthetic process"/>
    <property type="evidence" value="ECO:0007669"/>
    <property type="project" value="UniProtKB-UniRule"/>
</dbReference>
<comment type="function">
    <text evidence="8">Catalyzes the conversion of 2 pyruvate molecules into acetolactate in the first common step of the biosynthetic pathway of the branched-amino acids such as leucine, isoleucine, and valine.</text>
</comment>
<dbReference type="PATRIC" id="fig|1609981.3.peg.1208"/>
<dbReference type="InterPro" id="IPR054480">
    <property type="entry name" value="AHAS_small-like_ACT"/>
</dbReference>
<dbReference type="Proteomes" id="UP000035268">
    <property type="component" value="Chromosome"/>
</dbReference>
<dbReference type="SUPFAM" id="SSF55021">
    <property type="entry name" value="ACT-like"/>
    <property type="match status" value="2"/>
</dbReference>
<dbReference type="InterPro" id="IPR019455">
    <property type="entry name" value="Acetolactate_synth_ssu_C"/>
</dbReference>
<keyword evidence="8 10" id="KW-0808">Transferase</keyword>
<evidence type="ECO:0000256" key="4">
    <source>
        <dbReference type="ARBA" id="ARBA00011744"/>
    </source>
</evidence>
<dbReference type="Gene3D" id="3.30.70.260">
    <property type="match status" value="1"/>
</dbReference>
<evidence type="ECO:0000256" key="2">
    <source>
        <dbReference type="ARBA" id="ARBA00005025"/>
    </source>
</evidence>
<dbReference type="AlphaFoldDB" id="A0A0G3EJV3"/>
<evidence type="ECO:0000313" key="11">
    <source>
        <dbReference type="Proteomes" id="UP000035268"/>
    </source>
</evidence>
<proteinExistence type="inferred from homology"/>
<evidence type="ECO:0000256" key="8">
    <source>
        <dbReference type="RuleBase" id="RU368092"/>
    </source>
</evidence>
<comment type="similarity">
    <text evidence="3 8">Belongs to the acetolactate synthase small subunit family.</text>
</comment>
<dbReference type="InterPro" id="IPR039557">
    <property type="entry name" value="AHAS_ACT"/>
</dbReference>
<evidence type="ECO:0000256" key="7">
    <source>
        <dbReference type="ARBA" id="ARBA00048670"/>
    </source>
</evidence>
<evidence type="ECO:0000256" key="5">
    <source>
        <dbReference type="ARBA" id="ARBA00022605"/>
    </source>
</evidence>
<comment type="pathway">
    <text evidence="1 8">Amino-acid biosynthesis; L-isoleucine biosynthesis; L-isoleucine from 2-oxobutanoate: step 1/4.</text>
</comment>
<name>A0A0G3EJV3_9BACT</name>
<dbReference type="NCBIfam" id="TIGR00119">
    <property type="entry name" value="acolac_sm"/>
    <property type="match status" value="1"/>
</dbReference>
<gene>
    <name evidence="10" type="primary">ilvH</name>
    <name evidence="10" type="ORF">L21SP4_01160</name>
</gene>
<reference evidence="11" key="1">
    <citation type="submission" date="2015-02" db="EMBL/GenBank/DDBJ databases">
        <title>Description and complete genome sequence of the first cultured representative of the subdivision 5 of the Verrucomicrobia phylum.</title>
        <authorList>
            <person name="Spring S."/>
            <person name="Bunk B."/>
            <person name="Sproer C."/>
            <person name="Klenk H.-P."/>
        </authorList>
    </citation>
    <scope>NUCLEOTIDE SEQUENCE [LARGE SCALE GENOMIC DNA]</scope>
    <source>
        <strain evidence="11">L21-Fru-AB</strain>
    </source>
</reference>
<dbReference type="KEGG" id="vbl:L21SP4_01160"/>
<evidence type="ECO:0000259" key="9">
    <source>
        <dbReference type="PROSITE" id="PS51671"/>
    </source>
</evidence>
<dbReference type="RefSeq" id="WP_052881744.1">
    <property type="nucleotide sequence ID" value="NZ_CP010904.1"/>
</dbReference>
<accession>A0A0G3EJV3</accession>
<dbReference type="InterPro" id="IPR027271">
    <property type="entry name" value="Acetolactate_synth/TF_NikR_C"/>
</dbReference>